<keyword evidence="3 5" id="KW-0238">DNA-binding</keyword>
<evidence type="ECO:0000259" key="6">
    <source>
        <dbReference type="PROSITE" id="PS51898"/>
    </source>
</evidence>
<dbReference type="GeneID" id="78554736"/>
<dbReference type="EMBL" id="VFET01000042">
    <property type="protein sequence ID" value="TWR99894.1"/>
    <property type="molecule type" value="Genomic_DNA"/>
</dbReference>
<dbReference type="PANTHER" id="PTHR30349:SF81">
    <property type="entry name" value="TYROSINE RECOMBINASE XERC"/>
    <property type="match status" value="1"/>
</dbReference>
<dbReference type="GO" id="GO:0003677">
    <property type="term" value="F:DNA binding"/>
    <property type="evidence" value="ECO:0007669"/>
    <property type="project" value="UniProtKB-UniRule"/>
</dbReference>
<sequence>MFELLPTKNGQHIVIDGSGVLQRHVTHYLLDLESVQCHEKSYVRQIAYRLKAWLNWLGERDIYDVTDRLLCKYRDELKISGDLEAKAINYRISSVCAFYWYAENTGLCRGVIGSNDMLSGRVFRIVVNLATQGSSANYKIPFLLGTVQQARKRIPSADEIAALKDGIADKTLECGHPLAEEINVRNQLMLRWMAEAGLRRLEVVSLPVSAIPPEVMPGTMVRVTLTKGTKFRKVRDIEVESLLLQETLDYIAYERPEIVRKCHAGHDPGVVFVSTHNANGGRFTAQAITDQLDSVDSEISPHGLRRYALTRYAAYLYRIQLSLYKAGEIAEIDRRSIELRLTQQAGHEKISTTFRWYVDMAIAMTLSDSGISSLEESRILLQTQLSMITSQIEAARSLAKEV</sequence>
<dbReference type="AlphaFoldDB" id="A0A5C5Q2P0"/>
<dbReference type="GO" id="GO:0006310">
    <property type="term" value="P:DNA recombination"/>
    <property type="evidence" value="ECO:0007669"/>
    <property type="project" value="UniProtKB-KW"/>
</dbReference>
<reference evidence="8 10" key="1">
    <citation type="submission" date="2016-10" db="EMBL/GenBank/DDBJ databases">
        <authorList>
            <person name="Varghese N."/>
            <person name="Submissions S."/>
        </authorList>
    </citation>
    <scope>NUCLEOTIDE SEQUENCE [LARGE SCALE GENOMIC DNA]</scope>
    <source>
        <strain evidence="8 10">DSM 17835</strain>
    </source>
</reference>
<dbReference type="Gene3D" id="1.10.443.10">
    <property type="entry name" value="Intergrase catalytic core"/>
    <property type="match status" value="1"/>
</dbReference>
<evidence type="ECO:0000256" key="3">
    <source>
        <dbReference type="ARBA" id="ARBA00023125"/>
    </source>
</evidence>
<proteinExistence type="predicted"/>
<dbReference type="SUPFAM" id="SSF56349">
    <property type="entry name" value="DNA breaking-rejoining enzymes"/>
    <property type="match status" value="1"/>
</dbReference>
<dbReference type="EMBL" id="LT629689">
    <property type="protein sequence ID" value="SDF56507.1"/>
    <property type="molecule type" value="Genomic_DNA"/>
</dbReference>
<dbReference type="InterPro" id="IPR010998">
    <property type="entry name" value="Integrase_recombinase_N"/>
</dbReference>
<evidence type="ECO:0000256" key="5">
    <source>
        <dbReference type="PROSITE-ProRule" id="PRU01248"/>
    </source>
</evidence>
<accession>A0A5C5Q2P0</accession>
<dbReference type="Proteomes" id="UP000182858">
    <property type="component" value="Chromosome I"/>
</dbReference>
<evidence type="ECO:0000313" key="10">
    <source>
        <dbReference type="Proteomes" id="UP000182858"/>
    </source>
</evidence>
<dbReference type="PROSITE" id="PS51898">
    <property type="entry name" value="TYR_RECOMBINASE"/>
    <property type="match status" value="1"/>
</dbReference>
<dbReference type="RefSeq" id="WP_010567771.1">
    <property type="nucleotide sequence ID" value="NZ_LT629689.1"/>
</dbReference>
<evidence type="ECO:0000259" key="7">
    <source>
        <dbReference type="PROSITE" id="PS51900"/>
    </source>
</evidence>
<keyword evidence="1" id="KW-0159">Chromosome partition</keyword>
<dbReference type="GO" id="GO:0015074">
    <property type="term" value="P:DNA integration"/>
    <property type="evidence" value="ECO:0007669"/>
    <property type="project" value="UniProtKB-KW"/>
</dbReference>
<gene>
    <name evidence="9" type="ORF">FIV36_29150</name>
    <name evidence="8" type="ORF">SAMN05216591_3327</name>
</gene>
<protein>
    <submittedName>
        <fullName evidence="9">Site-specific integrase</fullName>
    </submittedName>
    <submittedName>
        <fullName evidence="8">Site-specific recombinase XerD</fullName>
    </submittedName>
</protein>
<dbReference type="InterPro" id="IPR011010">
    <property type="entry name" value="DNA_brk_join_enz"/>
</dbReference>
<keyword evidence="10" id="KW-1185">Reference proteome</keyword>
<dbReference type="InterPro" id="IPR044068">
    <property type="entry name" value="CB"/>
</dbReference>
<evidence type="ECO:0000313" key="11">
    <source>
        <dbReference type="Proteomes" id="UP000317951"/>
    </source>
</evidence>
<name>A0A5C5Q2P0_9PSED</name>
<evidence type="ECO:0000313" key="9">
    <source>
        <dbReference type="EMBL" id="TWR99894.1"/>
    </source>
</evidence>
<dbReference type="Proteomes" id="UP000317951">
    <property type="component" value="Unassembled WGS sequence"/>
</dbReference>
<dbReference type="InterPro" id="IPR050090">
    <property type="entry name" value="Tyrosine_recombinase_XerCD"/>
</dbReference>
<evidence type="ECO:0000256" key="4">
    <source>
        <dbReference type="ARBA" id="ARBA00023172"/>
    </source>
</evidence>
<evidence type="ECO:0000313" key="8">
    <source>
        <dbReference type="EMBL" id="SDF56507.1"/>
    </source>
</evidence>
<feature type="domain" description="Core-binding (CB)" evidence="7">
    <location>
        <begin position="19"/>
        <end position="103"/>
    </location>
</feature>
<keyword evidence="2" id="KW-0229">DNA integration</keyword>
<dbReference type="CDD" id="cd00397">
    <property type="entry name" value="DNA_BRE_C"/>
    <property type="match status" value="1"/>
</dbReference>
<feature type="domain" description="Tyr recombinase" evidence="6">
    <location>
        <begin position="150"/>
        <end position="370"/>
    </location>
</feature>
<keyword evidence="4" id="KW-0233">DNA recombination</keyword>
<dbReference type="InterPro" id="IPR013762">
    <property type="entry name" value="Integrase-like_cat_sf"/>
</dbReference>
<dbReference type="InterPro" id="IPR002104">
    <property type="entry name" value="Integrase_catalytic"/>
</dbReference>
<evidence type="ECO:0000256" key="1">
    <source>
        <dbReference type="ARBA" id="ARBA00022829"/>
    </source>
</evidence>
<dbReference type="GO" id="GO:0007059">
    <property type="term" value="P:chromosome segregation"/>
    <property type="evidence" value="ECO:0007669"/>
    <property type="project" value="UniProtKB-KW"/>
</dbReference>
<organism evidence="9 11">
    <name type="scientific">Pseudomonas extremaustralis</name>
    <dbReference type="NCBI Taxonomy" id="359110"/>
    <lineage>
        <taxon>Bacteria</taxon>
        <taxon>Pseudomonadati</taxon>
        <taxon>Pseudomonadota</taxon>
        <taxon>Gammaproteobacteria</taxon>
        <taxon>Pseudomonadales</taxon>
        <taxon>Pseudomonadaceae</taxon>
        <taxon>Pseudomonas</taxon>
    </lineage>
</organism>
<dbReference type="OrthoDB" id="9150036at2"/>
<reference evidence="9 11" key="2">
    <citation type="submission" date="2019-06" db="EMBL/GenBank/DDBJ databases">
        <title>Pseudomonas bimorpha sp. nov. isolated from bovine raw milk and skim milk concentrate.</title>
        <authorList>
            <person name="Hofmann K."/>
            <person name="Huptas C."/>
            <person name="Doll E."/>
            <person name="Scherer S."/>
            <person name="Wenning M."/>
        </authorList>
    </citation>
    <scope>NUCLEOTIDE SEQUENCE [LARGE SCALE GENOMIC DNA]</scope>
    <source>
        <strain evidence="9 11">DSM 17835</strain>
    </source>
</reference>
<dbReference type="Gene3D" id="1.10.150.130">
    <property type="match status" value="1"/>
</dbReference>
<evidence type="ECO:0000256" key="2">
    <source>
        <dbReference type="ARBA" id="ARBA00022908"/>
    </source>
</evidence>
<dbReference type="PROSITE" id="PS51900">
    <property type="entry name" value="CB"/>
    <property type="match status" value="1"/>
</dbReference>
<dbReference type="PANTHER" id="PTHR30349">
    <property type="entry name" value="PHAGE INTEGRASE-RELATED"/>
    <property type="match status" value="1"/>
</dbReference>